<dbReference type="EMBL" id="CM056812">
    <property type="protein sequence ID" value="KAJ8618051.1"/>
    <property type="molecule type" value="Genomic_DNA"/>
</dbReference>
<dbReference type="Proteomes" id="UP001234297">
    <property type="component" value="Chromosome 4"/>
</dbReference>
<comment type="caution">
    <text evidence="1">The sequence shown here is derived from an EMBL/GenBank/DDBJ whole genome shotgun (WGS) entry which is preliminary data.</text>
</comment>
<name>A0ACC2KAL2_PERAE</name>
<protein>
    <submittedName>
        <fullName evidence="1">Uncharacterized protein</fullName>
    </submittedName>
</protein>
<gene>
    <name evidence="1" type="ORF">MRB53_014237</name>
</gene>
<reference evidence="1 2" key="1">
    <citation type="journal article" date="2022" name="Hortic Res">
        <title>A haplotype resolved chromosomal level avocado genome allows analysis of novel avocado genes.</title>
        <authorList>
            <person name="Nath O."/>
            <person name="Fletcher S.J."/>
            <person name="Hayward A."/>
            <person name="Shaw L.M."/>
            <person name="Masouleh A.K."/>
            <person name="Furtado A."/>
            <person name="Henry R.J."/>
            <person name="Mitter N."/>
        </authorList>
    </citation>
    <scope>NUCLEOTIDE SEQUENCE [LARGE SCALE GENOMIC DNA]</scope>
    <source>
        <strain evidence="2">cv. Hass</strain>
    </source>
</reference>
<accession>A0ACC2KAL2</accession>
<evidence type="ECO:0000313" key="1">
    <source>
        <dbReference type="EMBL" id="KAJ8618051.1"/>
    </source>
</evidence>
<proteinExistence type="predicted"/>
<organism evidence="1 2">
    <name type="scientific">Persea americana</name>
    <name type="common">Avocado</name>
    <dbReference type="NCBI Taxonomy" id="3435"/>
    <lineage>
        <taxon>Eukaryota</taxon>
        <taxon>Viridiplantae</taxon>
        <taxon>Streptophyta</taxon>
        <taxon>Embryophyta</taxon>
        <taxon>Tracheophyta</taxon>
        <taxon>Spermatophyta</taxon>
        <taxon>Magnoliopsida</taxon>
        <taxon>Magnoliidae</taxon>
        <taxon>Laurales</taxon>
        <taxon>Lauraceae</taxon>
        <taxon>Persea</taxon>
    </lineage>
</organism>
<sequence>MRLNTFCGCENRMWTVKFLLEEAIVLESLVLVEPKNGIKDSAGKDVATDAKSNETQIRLLGELMLLLKAYVQIELCKYLEDDNSLRPTHIEVHNRINL</sequence>
<keyword evidence="2" id="KW-1185">Reference proteome</keyword>
<evidence type="ECO:0000313" key="2">
    <source>
        <dbReference type="Proteomes" id="UP001234297"/>
    </source>
</evidence>